<proteinExistence type="predicted"/>
<evidence type="ECO:0000313" key="2">
    <source>
        <dbReference type="EMBL" id="MFK8293403.1"/>
    </source>
</evidence>
<dbReference type="Pfam" id="PF01564">
    <property type="entry name" value="Spermine_synth"/>
    <property type="match status" value="1"/>
</dbReference>
<sequence>MDTLFHVCRVRRRENESGETLKSTIVAMLKKLLSYIIPITVHKQKSAINKSIDVVLRGGRLVLDTPNTNYSYGSLQRILRLGLRKIGFSEVQKMQNILVLGLAGGSVVKTLVDEVGYTGKITAVDIDAEIVSVAKTYFNLGKISNLEIVIDDAQQFVQKTKSKYDLIIIDIFQDDMMPEFLFSQKFINQALSLLTSNGKILFNTMKNNKKQAQRNADFIEFCQQTNFVKVISNVKGSNELIIISKEEK</sequence>
<dbReference type="PANTHER" id="PTHR43317">
    <property type="entry name" value="THERMOSPERMINE SYNTHASE ACAULIS5"/>
    <property type="match status" value="1"/>
</dbReference>
<accession>A0ABW8QAJ8</accession>
<dbReference type="RefSeq" id="WP_405254167.1">
    <property type="nucleotide sequence ID" value="NZ_JBJGWE010000003.1"/>
</dbReference>
<reference evidence="2 3" key="1">
    <citation type="journal article" date="2016" name="Sci. Rep.">
        <title>Whole genome sequencing identifies a novel species of the genus Capnocytophaga isolated from dog and cat bite wounds in humans.</title>
        <authorList>
            <person name="Zangenah S."/>
            <person name="Abbasi N."/>
            <person name="Andersson A.F."/>
            <person name="Bergman P."/>
        </authorList>
    </citation>
    <scope>NUCLEOTIDE SEQUENCE [LARGE SCALE GENOMIC DNA]</scope>
    <source>
        <strain evidence="2 3">W5</strain>
    </source>
</reference>
<dbReference type="Proteomes" id="UP001622370">
    <property type="component" value="Unassembled WGS sequence"/>
</dbReference>
<name>A0ABW8QAJ8_9FLAO</name>
<dbReference type="NCBIfam" id="NF037959">
    <property type="entry name" value="MFS_SpdSyn"/>
    <property type="match status" value="1"/>
</dbReference>
<protein>
    <submittedName>
        <fullName evidence="2">Spermidine synthase</fullName>
    </submittedName>
</protein>
<dbReference type="EMBL" id="JBJGWJ010000003">
    <property type="protein sequence ID" value="MFK8293403.1"/>
    <property type="molecule type" value="Genomic_DNA"/>
</dbReference>
<keyword evidence="1" id="KW-0620">Polyamine biosynthesis</keyword>
<dbReference type="CDD" id="cd02440">
    <property type="entry name" value="AdoMet_MTases"/>
    <property type="match status" value="1"/>
</dbReference>
<evidence type="ECO:0000313" key="3">
    <source>
        <dbReference type="Proteomes" id="UP001622370"/>
    </source>
</evidence>
<keyword evidence="3" id="KW-1185">Reference proteome</keyword>
<comment type="caution">
    <text evidence="2">The sequence shown here is derived from an EMBL/GenBank/DDBJ whole genome shotgun (WGS) entry which is preliminary data.</text>
</comment>
<organism evidence="2 3">
    <name type="scientific">Capnocytophaga stomatis</name>
    <dbReference type="NCBI Taxonomy" id="1848904"/>
    <lineage>
        <taxon>Bacteria</taxon>
        <taxon>Pseudomonadati</taxon>
        <taxon>Bacteroidota</taxon>
        <taxon>Flavobacteriia</taxon>
        <taxon>Flavobacteriales</taxon>
        <taxon>Flavobacteriaceae</taxon>
        <taxon>Capnocytophaga</taxon>
    </lineage>
</organism>
<dbReference type="Gene3D" id="3.40.50.150">
    <property type="entry name" value="Vaccinia Virus protein VP39"/>
    <property type="match status" value="1"/>
</dbReference>
<dbReference type="PANTHER" id="PTHR43317:SF1">
    <property type="entry name" value="THERMOSPERMINE SYNTHASE ACAULIS5"/>
    <property type="match status" value="1"/>
</dbReference>
<evidence type="ECO:0000256" key="1">
    <source>
        <dbReference type="ARBA" id="ARBA00023115"/>
    </source>
</evidence>
<dbReference type="InterPro" id="IPR029063">
    <property type="entry name" value="SAM-dependent_MTases_sf"/>
</dbReference>
<dbReference type="SUPFAM" id="SSF53335">
    <property type="entry name" value="S-adenosyl-L-methionine-dependent methyltransferases"/>
    <property type="match status" value="1"/>
</dbReference>
<gene>
    <name evidence="2" type="ORF">ACI76L_06380</name>
</gene>